<dbReference type="EMBL" id="JAACJM010000014">
    <property type="protein sequence ID" value="KAF5368915.1"/>
    <property type="molecule type" value="Genomic_DNA"/>
</dbReference>
<dbReference type="Proteomes" id="UP000559256">
    <property type="component" value="Unassembled WGS sequence"/>
</dbReference>
<proteinExistence type="predicted"/>
<evidence type="ECO:0000256" key="1">
    <source>
        <dbReference type="SAM" id="MobiDB-lite"/>
    </source>
</evidence>
<evidence type="ECO:0000313" key="2">
    <source>
        <dbReference type="EMBL" id="KAF5368915.1"/>
    </source>
</evidence>
<feature type="region of interest" description="Disordered" evidence="1">
    <location>
        <begin position="154"/>
        <end position="178"/>
    </location>
</feature>
<dbReference type="AlphaFoldDB" id="A0A8H5LT01"/>
<dbReference type="OrthoDB" id="3203574at2759"/>
<accession>A0A8H5LT01</accession>
<name>A0A8H5LT01_9AGAR</name>
<comment type="caution">
    <text evidence="2">The sequence shown here is derived from an EMBL/GenBank/DDBJ whole genome shotgun (WGS) entry which is preliminary data.</text>
</comment>
<feature type="compositionally biased region" description="Polar residues" evidence="1">
    <location>
        <begin position="159"/>
        <end position="169"/>
    </location>
</feature>
<sequence>MQPFPQNPQAFQTNNVPQMPQMLQPMQQARPVQGPSMAGPFNMGNMSMNMNFMGGMGMNPMGAGLGRGLNPSNDDMSIELFKANIQVTLEKVLSVQTVARNTLARIQNAYHPGSNPAQTEANIATLKQDLSALADLMRHSGVGGLPLLLPQLPLPTEPGEQSSASQTPSIVVPSEEQMHKEATNSIEILYEQLKRMRDSAGTVANLLQAPLHAQGIGIGMSSSSGSISGMSKGGASTG</sequence>
<protein>
    <submittedName>
        <fullName evidence="2">Uncharacterized protein</fullName>
    </submittedName>
</protein>
<organism evidence="2 3">
    <name type="scientific">Tetrapyrgos nigripes</name>
    <dbReference type="NCBI Taxonomy" id="182062"/>
    <lineage>
        <taxon>Eukaryota</taxon>
        <taxon>Fungi</taxon>
        <taxon>Dikarya</taxon>
        <taxon>Basidiomycota</taxon>
        <taxon>Agaricomycotina</taxon>
        <taxon>Agaricomycetes</taxon>
        <taxon>Agaricomycetidae</taxon>
        <taxon>Agaricales</taxon>
        <taxon>Marasmiineae</taxon>
        <taxon>Marasmiaceae</taxon>
        <taxon>Tetrapyrgos</taxon>
    </lineage>
</organism>
<reference evidence="2 3" key="1">
    <citation type="journal article" date="2020" name="ISME J.">
        <title>Uncovering the hidden diversity of litter-decomposition mechanisms in mushroom-forming fungi.</title>
        <authorList>
            <person name="Floudas D."/>
            <person name="Bentzer J."/>
            <person name="Ahren D."/>
            <person name="Johansson T."/>
            <person name="Persson P."/>
            <person name="Tunlid A."/>
        </authorList>
    </citation>
    <scope>NUCLEOTIDE SEQUENCE [LARGE SCALE GENOMIC DNA]</scope>
    <source>
        <strain evidence="2 3">CBS 291.85</strain>
    </source>
</reference>
<keyword evidence="3" id="KW-1185">Reference proteome</keyword>
<evidence type="ECO:0000313" key="3">
    <source>
        <dbReference type="Proteomes" id="UP000559256"/>
    </source>
</evidence>
<gene>
    <name evidence="2" type="ORF">D9758_003088</name>
</gene>